<feature type="transmembrane region" description="Helical" evidence="1">
    <location>
        <begin position="215"/>
        <end position="234"/>
    </location>
</feature>
<evidence type="ECO:0008006" key="4">
    <source>
        <dbReference type="Google" id="ProtNLM"/>
    </source>
</evidence>
<reference evidence="2 3" key="1">
    <citation type="submission" date="2011-09" db="EMBL/GenBank/DDBJ databases">
        <title>The Genome Sequence of Plasmodium vivax North Korean.</title>
        <authorList>
            <consortium name="The Broad Institute Genome Sequencing Platform"/>
            <consortium name="The Broad Institute Genome Sequencing Center for Infectious Disease"/>
            <person name="Neafsey D."/>
            <person name="Carlton J."/>
            <person name="Barnwell J."/>
            <person name="Collins W."/>
            <person name="Escalante A."/>
            <person name="Mullikin J."/>
            <person name="Saul A."/>
            <person name="Guigo R."/>
            <person name="Camara F."/>
            <person name="Young S.K."/>
            <person name="Zeng Q."/>
            <person name="Gargeya S."/>
            <person name="Fitzgerald M."/>
            <person name="Haas B."/>
            <person name="Abouelleil A."/>
            <person name="Alvarado L."/>
            <person name="Arachchi H.M."/>
            <person name="Berlin A."/>
            <person name="Brown A."/>
            <person name="Chapman S.B."/>
            <person name="Chen Z."/>
            <person name="Dunbar C."/>
            <person name="Freedman E."/>
            <person name="Gearin G."/>
            <person name="Gellesch M."/>
            <person name="Goldberg J."/>
            <person name="Griggs A."/>
            <person name="Gujja S."/>
            <person name="Heiman D."/>
            <person name="Howarth C."/>
            <person name="Larson L."/>
            <person name="Lui A."/>
            <person name="MacDonald P.J.P."/>
            <person name="Montmayeur A."/>
            <person name="Murphy C."/>
            <person name="Neiman D."/>
            <person name="Pearson M."/>
            <person name="Priest M."/>
            <person name="Roberts A."/>
            <person name="Saif S."/>
            <person name="Shea T."/>
            <person name="Shenoy N."/>
            <person name="Sisk P."/>
            <person name="Stolte C."/>
            <person name="Sykes S."/>
            <person name="Wortman J."/>
            <person name="Nusbaum C."/>
            <person name="Birren B."/>
        </authorList>
    </citation>
    <scope>NUCLEOTIDE SEQUENCE [LARGE SCALE GENOMIC DNA]</scope>
    <source>
        <strain evidence="2 3">North Korean</strain>
    </source>
</reference>
<feature type="transmembrane region" description="Helical" evidence="1">
    <location>
        <begin position="164"/>
        <end position="185"/>
    </location>
</feature>
<gene>
    <name evidence="2" type="ORF">PVNG_03204</name>
</gene>
<sequence length="265" mass="31351">MLMNYNLKGNMSFYILFKIITTVFLVLIYHPYDYKCDIDGALDKKSEYDSIIDIDFSRLLAQHELKKKLDNSCLSKNLPDHSKLKDIKNEKNIPTYGQVKKGKSNYLDVYKKEYKNRYGKKRGLAKLDCYYEKNIFDKIEQVHDLAKKFVDDKKSHNKEIYRKFGYLIITLALVQLLGFVIPILFGSKKEGEALINFRTHTDITTHAVIFWANKIILNYLFPILVLLIFIYIFIKIVKYELLKSGKGKINRKEYINFCKDLFKKY</sequence>
<keyword evidence="1" id="KW-0472">Membrane</keyword>
<evidence type="ECO:0000256" key="1">
    <source>
        <dbReference type="SAM" id="Phobius"/>
    </source>
</evidence>
<dbReference type="EMBL" id="KQ235311">
    <property type="protein sequence ID" value="KNA00607.1"/>
    <property type="molecule type" value="Genomic_DNA"/>
</dbReference>
<proteinExistence type="predicted"/>
<feature type="transmembrane region" description="Helical" evidence="1">
    <location>
        <begin position="12"/>
        <end position="29"/>
    </location>
</feature>
<dbReference type="InterPro" id="IPR022139">
    <property type="entry name" value="Fam-L/Fam-M-like_plasmodium"/>
</dbReference>
<dbReference type="Pfam" id="PF12420">
    <property type="entry name" value="DUF3671"/>
    <property type="match status" value="1"/>
</dbReference>
<accession>A0A0J9TYN4</accession>
<dbReference type="Proteomes" id="UP000053239">
    <property type="component" value="Unassembled WGS sequence"/>
</dbReference>
<dbReference type="AlphaFoldDB" id="A0A0J9TYN4"/>
<keyword evidence="1" id="KW-1133">Transmembrane helix</keyword>
<keyword evidence="1" id="KW-0812">Transmembrane</keyword>
<evidence type="ECO:0000313" key="3">
    <source>
        <dbReference type="Proteomes" id="UP000053239"/>
    </source>
</evidence>
<protein>
    <recommendedName>
        <fullName evidence="4">Variable surface protein Vir35</fullName>
    </recommendedName>
</protein>
<organism evidence="2 3">
    <name type="scientific">Plasmodium vivax North Korean</name>
    <dbReference type="NCBI Taxonomy" id="1035514"/>
    <lineage>
        <taxon>Eukaryota</taxon>
        <taxon>Sar</taxon>
        <taxon>Alveolata</taxon>
        <taxon>Apicomplexa</taxon>
        <taxon>Aconoidasida</taxon>
        <taxon>Haemosporida</taxon>
        <taxon>Plasmodiidae</taxon>
        <taxon>Plasmodium</taxon>
        <taxon>Plasmodium (Plasmodium)</taxon>
    </lineage>
</organism>
<name>A0A0J9TYN4_PLAVI</name>
<evidence type="ECO:0000313" key="2">
    <source>
        <dbReference type="EMBL" id="KNA00607.1"/>
    </source>
</evidence>